<feature type="transmembrane region" description="Helical" evidence="1">
    <location>
        <begin position="51"/>
        <end position="72"/>
    </location>
</feature>
<feature type="transmembrane region" description="Helical" evidence="1">
    <location>
        <begin position="151"/>
        <end position="170"/>
    </location>
</feature>
<dbReference type="RefSeq" id="WP_262575556.1">
    <property type="nucleotide sequence ID" value="NZ_JAOQJU010000016.1"/>
</dbReference>
<dbReference type="InterPro" id="IPR053150">
    <property type="entry name" value="Teicoplanin_resist-assoc"/>
</dbReference>
<evidence type="ECO:0000256" key="1">
    <source>
        <dbReference type="SAM" id="Phobius"/>
    </source>
</evidence>
<accession>A0ABT2RPH7</accession>
<protein>
    <submittedName>
        <fullName evidence="3">VanZ family protein</fullName>
    </submittedName>
</protein>
<reference evidence="3 4" key="1">
    <citation type="journal article" date="2021" name="ISME Commun">
        <title>Automated analysis of genomic sequences facilitates high-throughput and comprehensive description of bacteria.</title>
        <authorList>
            <person name="Hitch T.C.A."/>
        </authorList>
    </citation>
    <scope>NUCLEOTIDE SEQUENCE [LARGE SCALE GENOMIC DNA]</scope>
    <source>
        <strain evidence="3 4">Sanger_03</strain>
    </source>
</reference>
<organism evidence="3 4">
    <name type="scientific">Dorea acetigenes</name>
    <dbReference type="NCBI Taxonomy" id="2981787"/>
    <lineage>
        <taxon>Bacteria</taxon>
        <taxon>Bacillati</taxon>
        <taxon>Bacillota</taxon>
        <taxon>Clostridia</taxon>
        <taxon>Lachnospirales</taxon>
        <taxon>Lachnospiraceae</taxon>
        <taxon>Dorea</taxon>
    </lineage>
</organism>
<keyword evidence="1" id="KW-1133">Transmembrane helix</keyword>
<dbReference type="PANTHER" id="PTHR36834:SF2">
    <property type="entry name" value="MEMBRANE PROTEIN"/>
    <property type="match status" value="1"/>
</dbReference>
<feature type="domain" description="VanZ-like" evidence="2">
    <location>
        <begin position="51"/>
        <end position="164"/>
    </location>
</feature>
<sequence>MKGIWIDVCMEFYSLLAVFIPCMIYQFYAVKNRVNPKRKVSKKHLVWTYIFILYLYMALSVAGMGSIWDVTYYDPVIRAEEINLIPFAAEGAITYILNVIMFMPLGFLLPFIWKGYRSLWKVAAAGFLFSLAIELGQLFNRRCSDINDLLMNVLGAIVGYGIWLGFMKIFKKKKVVDFSLRPWEVMMYMVCAVLGRFFLYNWRWFVH</sequence>
<dbReference type="Proteomes" id="UP001652431">
    <property type="component" value="Unassembled WGS sequence"/>
</dbReference>
<proteinExistence type="predicted"/>
<feature type="transmembrane region" description="Helical" evidence="1">
    <location>
        <begin position="92"/>
        <end position="112"/>
    </location>
</feature>
<dbReference type="Pfam" id="PF04892">
    <property type="entry name" value="VanZ"/>
    <property type="match status" value="1"/>
</dbReference>
<feature type="transmembrane region" description="Helical" evidence="1">
    <location>
        <begin position="119"/>
        <end position="139"/>
    </location>
</feature>
<gene>
    <name evidence="3" type="ORF">OCV99_12120</name>
</gene>
<evidence type="ECO:0000313" key="4">
    <source>
        <dbReference type="Proteomes" id="UP001652431"/>
    </source>
</evidence>
<dbReference type="EMBL" id="JAOQJU010000016">
    <property type="protein sequence ID" value="MCU6687275.1"/>
    <property type="molecule type" value="Genomic_DNA"/>
</dbReference>
<keyword evidence="1" id="KW-0812">Transmembrane</keyword>
<dbReference type="PANTHER" id="PTHR36834">
    <property type="entry name" value="MEMBRANE PROTEIN-RELATED"/>
    <property type="match status" value="1"/>
</dbReference>
<name>A0ABT2RPH7_9FIRM</name>
<feature type="transmembrane region" description="Helical" evidence="1">
    <location>
        <begin position="182"/>
        <end position="202"/>
    </location>
</feature>
<keyword evidence="4" id="KW-1185">Reference proteome</keyword>
<evidence type="ECO:0000259" key="2">
    <source>
        <dbReference type="Pfam" id="PF04892"/>
    </source>
</evidence>
<comment type="caution">
    <text evidence="3">The sequence shown here is derived from an EMBL/GenBank/DDBJ whole genome shotgun (WGS) entry which is preliminary data.</text>
</comment>
<evidence type="ECO:0000313" key="3">
    <source>
        <dbReference type="EMBL" id="MCU6687275.1"/>
    </source>
</evidence>
<dbReference type="InterPro" id="IPR006976">
    <property type="entry name" value="VanZ-like"/>
</dbReference>
<feature type="transmembrane region" description="Helical" evidence="1">
    <location>
        <begin position="12"/>
        <end position="30"/>
    </location>
</feature>
<keyword evidence="1" id="KW-0472">Membrane</keyword>